<dbReference type="InterPro" id="IPR050263">
    <property type="entry name" value="Bact_Fimbrial_Adh_Pro"/>
</dbReference>
<evidence type="ECO:0000259" key="4">
    <source>
        <dbReference type="Pfam" id="PF22003"/>
    </source>
</evidence>
<evidence type="ECO:0000313" key="6">
    <source>
        <dbReference type="Proteomes" id="UP000247755"/>
    </source>
</evidence>
<dbReference type="PANTHER" id="PTHR33420:SF3">
    <property type="entry name" value="FIMBRIAL SUBUNIT ELFA"/>
    <property type="match status" value="1"/>
</dbReference>
<dbReference type="PROSITE" id="PS51257">
    <property type="entry name" value="PROKAR_LIPOPROTEIN"/>
    <property type="match status" value="1"/>
</dbReference>
<dbReference type="SUPFAM" id="SSF49401">
    <property type="entry name" value="Bacterial adhesins"/>
    <property type="match status" value="1"/>
</dbReference>
<dbReference type="InterPro" id="IPR000259">
    <property type="entry name" value="Adhesion_dom_fimbrial"/>
</dbReference>
<feature type="domain" description="MrkD-like receptor binding" evidence="4">
    <location>
        <begin position="55"/>
        <end position="157"/>
    </location>
</feature>
<feature type="chain" id="PRO_5016253217" evidence="2">
    <location>
        <begin position="24"/>
        <end position="329"/>
    </location>
</feature>
<feature type="signal peptide" evidence="2">
    <location>
        <begin position="1"/>
        <end position="23"/>
    </location>
</feature>
<gene>
    <name evidence="5" type="ORF">NA66_1003134</name>
</gene>
<proteinExistence type="predicted"/>
<dbReference type="Gene3D" id="2.60.40.3310">
    <property type="match status" value="1"/>
</dbReference>
<name>A0A318IPZ8_BURPY</name>
<dbReference type="InterPro" id="IPR008966">
    <property type="entry name" value="Adhesion_dom_sf"/>
</dbReference>
<protein>
    <submittedName>
        <fullName evidence="5">Type 1 fimbria pilin</fullName>
    </submittedName>
</protein>
<dbReference type="Pfam" id="PF00419">
    <property type="entry name" value="Fimbrial"/>
    <property type="match status" value="1"/>
</dbReference>
<keyword evidence="1 2" id="KW-0732">Signal</keyword>
<dbReference type="Proteomes" id="UP000247755">
    <property type="component" value="Unassembled WGS sequence"/>
</dbReference>
<evidence type="ECO:0000259" key="3">
    <source>
        <dbReference type="Pfam" id="PF00419"/>
    </source>
</evidence>
<dbReference type="InterPro" id="IPR054160">
    <property type="entry name" value="MrkD_recept-bd"/>
</dbReference>
<dbReference type="GO" id="GO:0009289">
    <property type="term" value="C:pilus"/>
    <property type="evidence" value="ECO:0007669"/>
    <property type="project" value="InterPro"/>
</dbReference>
<dbReference type="Gene3D" id="2.60.40.1090">
    <property type="entry name" value="Fimbrial-type adhesion domain"/>
    <property type="match status" value="1"/>
</dbReference>
<dbReference type="Pfam" id="PF22003">
    <property type="entry name" value="MrkDrd"/>
    <property type="match status" value="1"/>
</dbReference>
<dbReference type="GO" id="GO:0043709">
    <property type="term" value="P:cell adhesion involved in single-species biofilm formation"/>
    <property type="evidence" value="ECO:0007669"/>
    <property type="project" value="TreeGrafter"/>
</dbReference>
<reference evidence="5 6" key="1">
    <citation type="submission" date="2018-05" db="EMBL/GenBank/DDBJ databases">
        <title>Comparative genomics of bacterial root endophytes of switchgrass collected from native prairies over two seasons.</title>
        <authorList>
            <person name="Tang Y."/>
        </authorList>
    </citation>
    <scope>NUCLEOTIDE SEQUENCE [LARGE SCALE GENOMIC DNA]</scope>
    <source>
        <strain evidence="5 6">NFIX32</strain>
    </source>
</reference>
<dbReference type="AlphaFoldDB" id="A0A318IPZ8"/>
<organism evidence="5 6">
    <name type="scientific">Burkholderia pyrrocinia</name>
    <name type="common">Pseudomonas pyrrocinia</name>
    <dbReference type="NCBI Taxonomy" id="60550"/>
    <lineage>
        <taxon>Bacteria</taxon>
        <taxon>Pseudomonadati</taxon>
        <taxon>Pseudomonadota</taxon>
        <taxon>Betaproteobacteria</taxon>
        <taxon>Burkholderiales</taxon>
        <taxon>Burkholderiaceae</taxon>
        <taxon>Burkholderia</taxon>
        <taxon>Burkholderia cepacia complex</taxon>
    </lineage>
</organism>
<accession>A0A318IPZ8</accession>
<comment type="caution">
    <text evidence="5">The sequence shown here is derived from an EMBL/GenBank/DDBJ whole genome shotgun (WGS) entry which is preliminary data.</text>
</comment>
<evidence type="ECO:0000256" key="2">
    <source>
        <dbReference type="SAM" id="SignalP"/>
    </source>
</evidence>
<evidence type="ECO:0000256" key="1">
    <source>
        <dbReference type="ARBA" id="ARBA00022729"/>
    </source>
</evidence>
<dbReference type="EMBL" id="QJJY01000003">
    <property type="protein sequence ID" value="PXX38156.1"/>
    <property type="molecule type" value="Genomic_DNA"/>
</dbReference>
<dbReference type="PANTHER" id="PTHR33420">
    <property type="entry name" value="FIMBRIAL SUBUNIT ELFA-RELATED"/>
    <property type="match status" value="1"/>
</dbReference>
<dbReference type="InterPro" id="IPR036937">
    <property type="entry name" value="Adhesion_dom_fimbrial_sf"/>
</dbReference>
<feature type="domain" description="Fimbrial-type adhesion" evidence="3">
    <location>
        <begin position="186"/>
        <end position="329"/>
    </location>
</feature>
<dbReference type="RefSeq" id="WP_083533940.1">
    <property type="nucleotide sequence ID" value="NZ_QJJY01000003.1"/>
</dbReference>
<evidence type="ECO:0000313" key="5">
    <source>
        <dbReference type="EMBL" id="PXX38156.1"/>
    </source>
</evidence>
<sequence length="329" mass="34869">MNLKNLIIGLASMLPFVCGTALAACQVSEGGVLTPNNGGSPSVVTLAAFNAPNFDPGVPNGTVLYSQEVSVVQNGKGNVYCSNYIGDVYHGQLGPVDQYSTWPTGVAGIGVRMRFATKQSWWPEILYFTTQNMSFTASPLVVELVKTGRITAGGRMTGELAGSWVQGKNFQYRSIRISGSIELKPNVPTCSVTTKSINVQFGEVNINGTATAPERPVNIGLQCSGGTRDAKTRMYITLTDATNPGNRSDVLTLANTSTAKGVGVRIMNGTTPVKYGPDSSATGNPNQWFVTEAGNENINIPLSARYVRTSDTLKAGTANAIATFTMSYQ</sequence>